<gene>
    <name evidence="1" type="ORF">MSAN_00642600</name>
</gene>
<reference evidence="1" key="1">
    <citation type="submission" date="2020-05" db="EMBL/GenBank/DDBJ databases">
        <title>Mycena genomes resolve the evolution of fungal bioluminescence.</title>
        <authorList>
            <person name="Tsai I.J."/>
        </authorList>
    </citation>
    <scope>NUCLEOTIDE SEQUENCE</scope>
    <source>
        <strain evidence="1">160909Yilan</strain>
    </source>
</reference>
<dbReference type="EMBL" id="JACAZH010000004">
    <property type="protein sequence ID" value="KAF7370124.1"/>
    <property type="molecule type" value="Genomic_DNA"/>
</dbReference>
<sequence length="181" mass="19830">MYKRTVIARSQRPRADGCCPLDFFLSILSALHERSHTLYVIMRRIRAGAPRMAGCVLLGWGGELITLSPAHAMTRSRLEHFRTPLEAPDLYDCLAFGVRGSKYTTILACFSLSICDRSIMQSPGPPACTTPSLCVRHGGVRAHVVHTLVAVTTAEGKHAPMQVDDNLPKETVSSALVWVSE</sequence>
<accession>A0A8H6Z362</accession>
<evidence type="ECO:0000313" key="1">
    <source>
        <dbReference type="EMBL" id="KAF7370124.1"/>
    </source>
</evidence>
<dbReference type="AlphaFoldDB" id="A0A8H6Z362"/>
<keyword evidence="2" id="KW-1185">Reference proteome</keyword>
<protein>
    <submittedName>
        <fullName evidence="1">Uncharacterized protein</fullName>
    </submittedName>
</protein>
<organism evidence="1 2">
    <name type="scientific">Mycena sanguinolenta</name>
    <dbReference type="NCBI Taxonomy" id="230812"/>
    <lineage>
        <taxon>Eukaryota</taxon>
        <taxon>Fungi</taxon>
        <taxon>Dikarya</taxon>
        <taxon>Basidiomycota</taxon>
        <taxon>Agaricomycotina</taxon>
        <taxon>Agaricomycetes</taxon>
        <taxon>Agaricomycetidae</taxon>
        <taxon>Agaricales</taxon>
        <taxon>Marasmiineae</taxon>
        <taxon>Mycenaceae</taxon>
        <taxon>Mycena</taxon>
    </lineage>
</organism>
<name>A0A8H6Z362_9AGAR</name>
<dbReference type="Proteomes" id="UP000623467">
    <property type="component" value="Unassembled WGS sequence"/>
</dbReference>
<proteinExistence type="predicted"/>
<evidence type="ECO:0000313" key="2">
    <source>
        <dbReference type="Proteomes" id="UP000623467"/>
    </source>
</evidence>
<comment type="caution">
    <text evidence="1">The sequence shown here is derived from an EMBL/GenBank/DDBJ whole genome shotgun (WGS) entry which is preliminary data.</text>
</comment>